<name>A0A7L7KTM3_9MOLU</name>
<evidence type="ECO:0000313" key="3">
    <source>
        <dbReference type="Proteomes" id="UP000514720"/>
    </source>
</evidence>
<dbReference type="EMBL" id="CP048914">
    <property type="protein sequence ID" value="QMS85334.1"/>
    <property type="molecule type" value="Genomic_DNA"/>
</dbReference>
<accession>A0A7L7KTM3</accession>
<keyword evidence="1" id="KW-0732">Signal</keyword>
<dbReference type="RefSeq" id="WP_258877127.1">
    <property type="nucleotide sequence ID" value="NZ_CP048914.1"/>
</dbReference>
<gene>
    <name evidence="2" type="ORF">G4Z02_06060</name>
</gene>
<proteinExistence type="predicted"/>
<evidence type="ECO:0000313" key="2">
    <source>
        <dbReference type="EMBL" id="QMS85334.1"/>
    </source>
</evidence>
<evidence type="ECO:0000256" key="1">
    <source>
        <dbReference type="SAM" id="SignalP"/>
    </source>
</evidence>
<reference evidence="2 3" key="1">
    <citation type="submission" date="2020-02" db="EMBL/GenBank/DDBJ databases">
        <authorList>
            <person name="Zheng R.K."/>
            <person name="Sun C.M."/>
        </authorList>
    </citation>
    <scope>NUCLEOTIDE SEQUENCE [LARGE SCALE GENOMIC DNA]</scope>
    <source>
        <strain evidence="3">zrk13</strain>
    </source>
</reference>
<protein>
    <submittedName>
        <fullName evidence="2">Uncharacterized protein</fullName>
    </submittedName>
</protein>
<organism evidence="2 3">
    <name type="scientific">Candidatus Xianfuyuplasma coldseepsis</name>
    <dbReference type="NCBI Taxonomy" id="2782163"/>
    <lineage>
        <taxon>Bacteria</taxon>
        <taxon>Bacillati</taxon>
        <taxon>Mycoplasmatota</taxon>
        <taxon>Mollicutes</taxon>
        <taxon>Candidatus Izemoplasmatales</taxon>
        <taxon>Candidatus Izemoplasmataceae</taxon>
        <taxon>Candidatus Xianfuyuplasma</taxon>
    </lineage>
</organism>
<dbReference type="AlphaFoldDB" id="A0A7L7KTM3"/>
<sequence length="192" mass="21196">MKRFKKAIQHVCNKSLITLMLLASFLMTTSTFAYFASDTQGSTTTTVATFQIGEFNIGTINYSIINNLTTTGYLVDMNSVLYGSSNSDVLDFDLTWNPADIPASNDEVEMNISYTMNVIYNNKTADQATIDRLMSLLTITATPANPSSIDVASGTASYTYTFSVQPNISRNDEVFLSKIDLTIIYDFTIQSI</sequence>
<feature type="chain" id="PRO_5029563722" evidence="1">
    <location>
        <begin position="34"/>
        <end position="192"/>
    </location>
</feature>
<feature type="signal peptide" evidence="1">
    <location>
        <begin position="1"/>
        <end position="33"/>
    </location>
</feature>
<dbReference type="Proteomes" id="UP000514720">
    <property type="component" value="Chromosome"/>
</dbReference>
<keyword evidence="3" id="KW-1185">Reference proteome</keyword>
<dbReference type="KEGG" id="xcl:G4Z02_06060"/>